<keyword evidence="3" id="KW-1185">Reference proteome</keyword>
<name>A0ABV2WQZ5_9NOCA</name>
<dbReference type="PROSITE" id="PS50995">
    <property type="entry name" value="HTH_MARR_2"/>
    <property type="match status" value="1"/>
</dbReference>
<dbReference type="SUPFAM" id="SSF46785">
    <property type="entry name" value="Winged helix' DNA-binding domain"/>
    <property type="match status" value="1"/>
</dbReference>
<evidence type="ECO:0000313" key="3">
    <source>
        <dbReference type="Proteomes" id="UP001550628"/>
    </source>
</evidence>
<accession>A0ABV2WQZ5</accession>
<evidence type="ECO:0000313" key="2">
    <source>
        <dbReference type="EMBL" id="MEU1953298.1"/>
    </source>
</evidence>
<evidence type="ECO:0000259" key="1">
    <source>
        <dbReference type="PROSITE" id="PS50995"/>
    </source>
</evidence>
<comment type="caution">
    <text evidence="2">The sequence shown here is derived from an EMBL/GenBank/DDBJ whole genome shotgun (WGS) entry which is preliminary data.</text>
</comment>
<dbReference type="EMBL" id="JBEYBF010000009">
    <property type="protein sequence ID" value="MEU1953298.1"/>
    <property type="molecule type" value="Genomic_DNA"/>
</dbReference>
<dbReference type="InterPro" id="IPR036388">
    <property type="entry name" value="WH-like_DNA-bd_sf"/>
</dbReference>
<sequence>MSTPDSADDTVRELLLLMPRLVGRAKRMRPPAELRSFDLAPRHLSLLALLLLDGPQTVSQLAGRLGVAPTTVSLIVSDLSRKGVLVRQEDDADRRRRIIDIGPASRPAISEWLSPGAYAWRTALAPLTTAQRRLVVDTLLAYEAAVAAGTGEPANDPGPPE</sequence>
<reference evidence="2 3" key="1">
    <citation type="submission" date="2024-06" db="EMBL/GenBank/DDBJ databases">
        <title>The Natural Products Discovery Center: Release of the First 8490 Sequenced Strains for Exploring Actinobacteria Biosynthetic Diversity.</title>
        <authorList>
            <person name="Kalkreuter E."/>
            <person name="Kautsar S.A."/>
            <person name="Yang D."/>
            <person name="Bader C.D."/>
            <person name="Teijaro C.N."/>
            <person name="Fluegel L."/>
            <person name="Davis C.M."/>
            <person name="Simpson J.R."/>
            <person name="Lauterbach L."/>
            <person name="Steele A.D."/>
            <person name="Gui C."/>
            <person name="Meng S."/>
            <person name="Li G."/>
            <person name="Viehrig K."/>
            <person name="Ye F."/>
            <person name="Su P."/>
            <person name="Kiefer A.F."/>
            <person name="Nichols A."/>
            <person name="Cepeda A.J."/>
            <person name="Yan W."/>
            <person name="Fan B."/>
            <person name="Jiang Y."/>
            <person name="Adhikari A."/>
            <person name="Zheng C.-J."/>
            <person name="Schuster L."/>
            <person name="Cowan T.M."/>
            <person name="Smanski M.J."/>
            <person name="Chevrette M.G."/>
            <person name="De Carvalho L.P.S."/>
            <person name="Shen B."/>
        </authorList>
    </citation>
    <scope>NUCLEOTIDE SEQUENCE [LARGE SCALE GENOMIC DNA]</scope>
    <source>
        <strain evidence="2 3">NPDC019708</strain>
    </source>
</reference>
<dbReference type="Gene3D" id="1.10.10.10">
    <property type="entry name" value="Winged helix-like DNA-binding domain superfamily/Winged helix DNA-binding domain"/>
    <property type="match status" value="1"/>
</dbReference>
<dbReference type="SMART" id="SM00347">
    <property type="entry name" value="HTH_MARR"/>
    <property type="match status" value="1"/>
</dbReference>
<dbReference type="InterPro" id="IPR036390">
    <property type="entry name" value="WH_DNA-bd_sf"/>
</dbReference>
<dbReference type="RefSeq" id="WP_036514826.1">
    <property type="nucleotide sequence ID" value="NZ_JBEXYG010000013.1"/>
</dbReference>
<dbReference type="GeneID" id="96244459"/>
<proteinExistence type="predicted"/>
<dbReference type="InterPro" id="IPR039422">
    <property type="entry name" value="MarR/SlyA-like"/>
</dbReference>
<gene>
    <name evidence="2" type="ORF">ABZ510_15655</name>
</gene>
<dbReference type="PANTHER" id="PTHR33164">
    <property type="entry name" value="TRANSCRIPTIONAL REGULATOR, MARR FAMILY"/>
    <property type="match status" value="1"/>
</dbReference>
<dbReference type="InterPro" id="IPR000835">
    <property type="entry name" value="HTH_MarR-typ"/>
</dbReference>
<dbReference type="Pfam" id="PF12802">
    <property type="entry name" value="MarR_2"/>
    <property type="match status" value="1"/>
</dbReference>
<protein>
    <submittedName>
        <fullName evidence="2">MarR family winged helix-turn-helix transcriptional regulator</fullName>
    </submittedName>
</protein>
<dbReference type="PANTHER" id="PTHR33164:SF43">
    <property type="entry name" value="HTH-TYPE TRANSCRIPTIONAL REPRESSOR YETL"/>
    <property type="match status" value="1"/>
</dbReference>
<feature type="domain" description="HTH marR-type" evidence="1">
    <location>
        <begin position="7"/>
        <end position="144"/>
    </location>
</feature>
<dbReference type="Proteomes" id="UP001550628">
    <property type="component" value="Unassembled WGS sequence"/>
</dbReference>
<organism evidence="2 3">
    <name type="scientific">Nocardia rhamnosiphila</name>
    <dbReference type="NCBI Taxonomy" id="426716"/>
    <lineage>
        <taxon>Bacteria</taxon>
        <taxon>Bacillati</taxon>
        <taxon>Actinomycetota</taxon>
        <taxon>Actinomycetes</taxon>
        <taxon>Mycobacteriales</taxon>
        <taxon>Nocardiaceae</taxon>
        <taxon>Nocardia</taxon>
    </lineage>
</organism>